<organism evidence="2 3">
    <name type="scientific">Bacteroides pyogenes</name>
    <dbReference type="NCBI Taxonomy" id="310300"/>
    <lineage>
        <taxon>Bacteria</taxon>
        <taxon>Pseudomonadati</taxon>
        <taxon>Bacteroidota</taxon>
        <taxon>Bacteroidia</taxon>
        <taxon>Bacteroidales</taxon>
        <taxon>Bacteroidaceae</taxon>
        <taxon>Bacteroides</taxon>
    </lineage>
</organism>
<keyword evidence="2" id="KW-0449">Lipoprotein</keyword>
<feature type="signal peptide" evidence="1">
    <location>
        <begin position="1"/>
        <end position="24"/>
    </location>
</feature>
<dbReference type="EMBL" id="VKLW01000054">
    <property type="protein sequence ID" value="TYK31857.1"/>
    <property type="molecule type" value="Genomic_DNA"/>
</dbReference>
<dbReference type="SUPFAM" id="SSF48452">
    <property type="entry name" value="TPR-like"/>
    <property type="match status" value="1"/>
</dbReference>
<accession>A0A5D3F7L2</accession>
<dbReference type="InterPro" id="IPR011990">
    <property type="entry name" value="TPR-like_helical_dom_sf"/>
</dbReference>
<protein>
    <submittedName>
        <fullName evidence="2">SusD/RagB family nutrient-binding outer membrane lipoprotein</fullName>
    </submittedName>
</protein>
<name>A0A5D3F7L2_9BACE</name>
<evidence type="ECO:0000313" key="2">
    <source>
        <dbReference type="EMBL" id="TYK31857.1"/>
    </source>
</evidence>
<dbReference type="PROSITE" id="PS51257">
    <property type="entry name" value="PROKAR_LIPOPROTEIN"/>
    <property type="match status" value="1"/>
</dbReference>
<proteinExistence type="predicted"/>
<keyword evidence="1" id="KW-0732">Signal</keyword>
<dbReference type="Proteomes" id="UP000324383">
    <property type="component" value="Unassembled WGS sequence"/>
</dbReference>
<dbReference type="InterPro" id="IPR041662">
    <property type="entry name" value="SusD-like_2"/>
</dbReference>
<gene>
    <name evidence="2" type="ORF">FNJ60_14660</name>
</gene>
<dbReference type="Gene3D" id="1.25.40.390">
    <property type="match status" value="1"/>
</dbReference>
<reference evidence="2 3" key="1">
    <citation type="submission" date="2019-07" db="EMBL/GenBank/DDBJ databases">
        <title>Draft Genome Sequences of Bacteroides pyogenes Strains Isolated from the Uterus Holstein Dairy Cows with Metritis.</title>
        <authorList>
            <person name="Cunha F."/>
            <person name="Galvao K.N."/>
            <person name="Jeon S.J."/>
            <person name="Jeong K.C."/>
        </authorList>
    </citation>
    <scope>NUCLEOTIDE SEQUENCE [LARGE SCALE GENOMIC DNA]</scope>
    <source>
        <strain evidence="2 3">KG-31</strain>
    </source>
</reference>
<dbReference type="AlphaFoldDB" id="A0A5D3F7L2"/>
<feature type="chain" id="PRO_5030116396" evidence="1">
    <location>
        <begin position="25"/>
        <end position="556"/>
    </location>
</feature>
<evidence type="ECO:0000313" key="3">
    <source>
        <dbReference type="Proteomes" id="UP000324383"/>
    </source>
</evidence>
<dbReference type="Pfam" id="PF12771">
    <property type="entry name" value="SusD-like_2"/>
    <property type="match status" value="1"/>
</dbReference>
<comment type="caution">
    <text evidence="2">The sequence shown here is derived from an EMBL/GenBank/DDBJ whole genome shotgun (WGS) entry which is preliminary data.</text>
</comment>
<evidence type="ECO:0000256" key="1">
    <source>
        <dbReference type="SAM" id="SignalP"/>
    </source>
</evidence>
<dbReference type="RefSeq" id="WP_027325224.1">
    <property type="nucleotide sequence ID" value="NZ_CAMBON010000085.1"/>
</dbReference>
<sequence>MRLKKYFYLIPVCLLVLLSCDSYLDINDDPNLPTSAELKKLLTGAEREIGYSFSPGYYIGSSLQSYVFHLTSREVDNFSITPTYSTLTNTWGQAYVYGLKNVDAMITAAEAGGNLIYAGVGKLLKAYTFAQLVDLWGDIPYSEYNVPENYAPAVDKSQDIYKSLLSLIDAGVADLNNTEAGNLLKPGADDLFYKGDKNKWIRMANTLKLKLLVQSRKAKDQIEGWNQQLTQLLAENNFMKSGEDLELKHTKQDNPDERHPAYVDEYLGGQSTYYISPWLYETMKGMDLNVKNNPFVGIVDPRIPYYWVNQIKNDATAQNNTDYRDGAFVSIFFASAGAAAANDQRVTSTFIGIYPCGGKYDDGEGGKCSEAVGNGIAPEKMLQAYSVPFLLAELYLAKEVDGDAKAKLEEGIRLSIAHVNAVTKASDETAPVITNEKITEFVTKILAKYDAASTDLEKLRIVMTQKWIANFFNPIEAYSDIRRTGYPTLLPQETQFAQSPFKNNKEPEPGPVNIPLKGINAYPRAMWYPNTEVTRNGANVTNVGRDLSAKILFWDK</sequence>
<keyword evidence="3" id="KW-1185">Reference proteome</keyword>